<organism evidence="3 4">
    <name type="scientific">Hymenobacter persicinus</name>
    <dbReference type="NCBI Taxonomy" id="2025506"/>
    <lineage>
        <taxon>Bacteria</taxon>
        <taxon>Pseudomonadati</taxon>
        <taxon>Bacteroidota</taxon>
        <taxon>Cytophagia</taxon>
        <taxon>Cytophagales</taxon>
        <taxon>Hymenobacteraceae</taxon>
        <taxon>Hymenobacter</taxon>
    </lineage>
</organism>
<keyword evidence="1" id="KW-0732">Signal</keyword>
<dbReference type="Gene3D" id="2.30.40.10">
    <property type="entry name" value="Urease, subunit C, domain 1"/>
    <property type="match status" value="2"/>
</dbReference>
<dbReference type="Proteomes" id="UP000294155">
    <property type="component" value="Unassembled WGS sequence"/>
</dbReference>
<gene>
    <name evidence="3" type="ORF">EWM57_13475</name>
</gene>
<proteinExistence type="predicted"/>
<dbReference type="Gene3D" id="1.20.58.520">
    <property type="entry name" value="Amidohydrolase"/>
    <property type="match status" value="1"/>
</dbReference>
<accession>A0A4Q5LDY4</accession>
<dbReference type="AlphaFoldDB" id="A0A4Q5LDY4"/>
<dbReference type="OrthoDB" id="9797498at2"/>
<name>A0A4Q5LDY4_9BACT</name>
<dbReference type="InterPro" id="IPR032466">
    <property type="entry name" value="Metal_Hydrolase"/>
</dbReference>
<dbReference type="SUPFAM" id="SSF51338">
    <property type="entry name" value="Composite domain of metallo-dependent hydrolases"/>
    <property type="match status" value="1"/>
</dbReference>
<dbReference type="GO" id="GO:0016810">
    <property type="term" value="F:hydrolase activity, acting on carbon-nitrogen (but not peptide) bonds"/>
    <property type="evidence" value="ECO:0007669"/>
    <property type="project" value="InterPro"/>
</dbReference>
<dbReference type="Gene3D" id="3.30.110.90">
    <property type="entry name" value="Amidohydrolase"/>
    <property type="match status" value="2"/>
</dbReference>
<evidence type="ECO:0000259" key="2">
    <source>
        <dbReference type="Pfam" id="PF01979"/>
    </source>
</evidence>
<feature type="chain" id="PRO_5020962142" description="Amidohydrolase-related domain-containing protein" evidence="1">
    <location>
        <begin position="23"/>
        <end position="490"/>
    </location>
</feature>
<feature type="signal peptide" evidence="1">
    <location>
        <begin position="1"/>
        <end position="22"/>
    </location>
</feature>
<evidence type="ECO:0000256" key="1">
    <source>
        <dbReference type="SAM" id="SignalP"/>
    </source>
</evidence>
<dbReference type="Gene3D" id="3.40.50.10910">
    <property type="entry name" value="Amidohydrolase"/>
    <property type="match status" value="1"/>
</dbReference>
<dbReference type="PANTHER" id="PTHR43135">
    <property type="entry name" value="ALPHA-D-RIBOSE 1-METHYLPHOSPHONATE 5-TRIPHOSPHATE DIPHOSPHATASE"/>
    <property type="match status" value="1"/>
</dbReference>
<dbReference type="PANTHER" id="PTHR43135:SF3">
    <property type="entry name" value="ALPHA-D-RIBOSE 1-METHYLPHOSPHONATE 5-TRIPHOSPHATE DIPHOSPHATASE"/>
    <property type="match status" value="1"/>
</dbReference>
<dbReference type="InterPro" id="IPR006680">
    <property type="entry name" value="Amidohydro-rel"/>
</dbReference>
<dbReference type="InterPro" id="IPR051781">
    <property type="entry name" value="Metallo-dep_Hydrolase"/>
</dbReference>
<dbReference type="RefSeq" id="WP_129921677.1">
    <property type="nucleotide sequence ID" value="NZ_SEWE01000028.1"/>
</dbReference>
<keyword evidence="4" id="KW-1185">Reference proteome</keyword>
<comment type="caution">
    <text evidence="3">The sequence shown here is derived from an EMBL/GenBank/DDBJ whole genome shotgun (WGS) entry which is preliminary data.</text>
</comment>
<feature type="domain" description="Amidohydrolase-related" evidence="2">
    <location>
        <begin position="390"/>
        <end position="461"/>
    </location>
</feature>
<sequence length="490" mass="52474">MTPQRTVYLLAWLALAPFWSRAQQPAPPAPAGLLVIRNVNVVDVVGERVQANCMVVVRDGCIESVGNRAPAGRAVQRLNGRGKYLIPGLWDAHVAALSTAVEARVALPLYLTYGITSIRNFGTARPLPELLVTVRAVETGELTGPHIMLAGVPIEEPVGAPAGAAARVAGRQQAEAGLLAGWQGLTMDPFLSRDTYLGVAEVAREQHVPLVGPVPEALTSLAAVEAGQRGFEPADKLLLGCSGQEAELVASRSRLLTGPHRLAILQTQLRTQQRAVVSSFSPARCAALGQALAASRAFVVPMLLSDFYPDQALATTDPRFRFLPESVRQQWARTNFSTRNLTTARYATLRPLDSLQHLMVAEFQRQGVTIVAGSNAGWQNPYRFHGSGLLAELEQLVAAGFTPAEALQAATTSPAAALGHRYDLGHITPEYHADLVLLDANPLDDIRNLRQVRAVVLSGRVFNKKALEALEAEAEQQARAVVAPAAAATR</sequence>
<dbReference type="SUPFAM" id="SSF51556">
    <property type="entry name" value="Metallo-dependent hydrolases"/>
    <property type="match status" value="1"/>
</dbReference>
<evidence type="ECO:0000313" key="4">
    <source>
        <dbReference type="Proteomes" id="UP000294155"/>
    </source>
</evidence>
<reference evidence="3 4" key="1">
    <citation type="submission" date="2019-02" db="EMBL/GenBank/DDBJ databases">
        <title>Bacterial novel species isolated from soil.</title>
        <authorList>
            <person name="Jung H.-Y."/>
        </authorList>
    </citation>
    <scope>NUCLEOTIDE SEQUENCE [LARGE SCALE GENOMIC DNA]</scope>
    <source>
        <strain evidence="3 4">1-3-3-3</strain>
    </source>
</reference>
<dbReference type="Pfam" id="PF01979">
    <property type="entry name" value="Amidohydro_1"/>
    <property type="match status" value="1"/>
</dbReference>
<evidence type="ECO:0000313" key="3">
    <source>
        <dbReference type="EMBL" id="RYU78529.1"/>
    </source>
</evidence>
<dbReference type="InterPro" id="IPR011059">
    <property type="entry name" value="Metal-dep_hydrolase_composite"/>
</dbReference>
<dbReference type="EMBL" id="SEWE01000028">
    <property type="protein sequence ID" value="RYU78529.1"/>
    <property type="molecule type" value="Genomic_DNA"/>
</dbReference>
<protein>
    <recommendedName>
        <fullName evidence="2">Amidohydrolase-related domain-containing protein</fullName>
    </recommendedName>
</protein>